<dbReference type="InterPro" id="IPR032675">
    <property type="entry name" value="LRR_dom_sf"/>
</dbReference>
<gene>
    <name evidence="1" type="ORF">B4U80_14678</name>
</gene>
<evidence type="ECO:0000313" key="2">
    <source>
        <dbReference type="Proteomes" id="UP000288716"/>
    </source>
</evidence>
<proteinExistence type="predicted"/>
<dbReference type="VEuPathDB" id="VectorBase:LDEU013893"/>
<keyword evidence="2" id="KW-1185">Reference proteome</keyword>
<name>A0A443RS96_9ACAR</name>
<evidence type="ECO:0000313" key="1">
    <source>
        <dbReference type="EMBL" id="RWS18147.1"/>
    </source>
</evidence>
<organism evidence="1 2">
    <name type="scientific">Leptotrombidium deliense</name>
    <dbReference type="NCBI Taxonomy" id="299467"/>
    <lineage>
        <taxon>Eukaryota</taxon>
        <taxon>Metazoa</taxon>
        <taxon>Ecdysozoa</taxon>
        <taxon>Arthropoda</taxon>
        <taxon>Chelicerata</taxon>
        <taxon>Arachnida</taxon>
        <taxon>Acari</taxon>
        <taxon>Acariformes</taxon>
        <taxon>Trombidiformes</taxon>
        <taxon>Prostigmata</taxon>
        <taxon>Anystina</taxon>
        <taxon>Parasitengona</taxon>
        <taxon>Trombiculoidea</taxon>
        <taxon>Trombiculidae</taxon>
        <taxon>Leptotrombidium</taxon>
    </lineage>
</organism>
<feature type="non-terminal residue" evidence="1">
    <location>
        <position position="151"/>
    </location>
</feature>
<dbReference type="EMBL" id="NCKV01045181">
    <property type="protein sequence ID" value="RWS18147.1"/>
    <property type="molecule type" value="Genomic_DNA"/>
</dbReference>
<sequence length="151" mass="17403">MVKANCADWSQSLNSEKCIFESLQKIGISICSCVVKSNVLQKILDNRKIKVLNIRVAYYGCSLTDWFVPDFPELRSDSLEVLSIKTTFYFNRNVLMDFKHFPNLKVLDLADKWFTDSYDELIASYCPNLEHLRIVGGEMTDLSLTYLLNLT</sequence>
<dbReference type="Gene3D" id="3.80.10.10">
    <property type="entry name" value="Ribonuclease Inhibitor"/>
    <property type="match status" value="1"/>
</dbReference>
<dbReference type="SUPFAM" id="SSF52047">
    <property type="entry name" value="RNI-like"/>
    <property type="match status" value="1"/>
</dbReference>
<accession>A0A443RS96</accession>
<dbReference type="AlphaFoldDB" id="A0A443RS96"/>
<reference evidence="1 2" key="1">
    <citation type="journal article" date="2018" name="Gigascience">
        <title>Genomes of trombidid mites reveal novel predicted allergens and laterally-transferred genes associated with secondary metabolism.</title>
        <authorList>
            <person name="Dong X."/>
            <person name="Chaisiri K."/>
            <person name="Xia D."/>
            <person name="Armstrong S.D."/>
            <person name="Fang Y."/>
            <person name="Donnelly M.J."/>
            <person name="Kadowaki T."/>
            <person name="McGarry J.W."/>
            <person name="Darby A.C."/>
            <person name="Makepeace B.L."/>
        </authorList>
    </citation>
    <scope>NUCLEOTIDE SEQUENCE [LARGE SCALE GENOMIC DNA]</scope>
    <source>
        <strain evidence="1">UoL-UT</strain>
    </source>
</reference>
<protein>
    <submittedName>
        <fullName evidence="1">Uncharacterized protein</fullName>
    </submittedName>
</protein>
<dbReference type="Proteomes" id="UP000288716">
    <property type="component" value="Unassembled WGS sequence"/>
</dbReference>
<comment type="caution">
    <text evidence="1">The sequence shown here is derived from an EMBL/GenBank/DDBJ whole genome shotgun (WGS) entry which is preliminary data.</text>
</comment>